<dbReference type="Proteomes" id="UP000297597">
    <property type="component" value="Unassembled WGS sequence"/>
</dbReference>
<sequence>MTEKPKPLQADDATSEEADRQGGDNAAECFEDDEFICPACCCGIYIEVKE</sequence>
<comment type="caution">
    <text evidence="2">The sequence shown here is derived from an EMBL/GenBank/DDBJ whole genome shotgun (WGS) entry which is preliminary data.</text>
</comment>
<organism evidence="2 3">
    <name type="scientific">Pelotomaculum propionicicum</name>
    <dbReference type="NCBI Taxonomy" id="258475"/>
    <lineage>
        <taxon>Bacteria</taxon>
        <taxon>Bacillati</taxon>
        <taxon>Bacillota</taxon>
        <taxon>Clostridia</taxon>
        <taxon>Eubacteriales</taxon>
        <taxon>Desulfotomaculaceae</taxon>
        <taxon>Pelotomaculum</taxon>
    </lineage>
</organism>
<evidence type="ECO:0000313" key="2">
    <source>
        <dbReference type="EMBL" id="TEB11982.1"/>
    </source>
</evidence>
<dbReference type="RefSeq" id="WP_192902828.1">
    <property type="nucleotide sequence ID" value="NZ_QFFZ01000010.1"/>
</dbReference>
<keyword evidence="3" id="KW-1185">Reference proteome</keyword>
<name>A0A4Y7RTG9_9FIRM</name>
<dbReference type="EMBL" id="QFFZ01000010">
    <property type="protein sequence ID" value="TEB11982.1"/>
    <property type="molecule type" value="Genomic_DNA"/>
</dbReference>
<dbReference type="AlphaFoldDB" id="A0A4Y7RTG9"/>
<gene>
    <name evidence="2" type="ORF">Pmgp_01349</name>
</gene>
<feature type="region of interest" description="Disordered" evidence="1">
    <location>
        <begin position="1"/>
        <end position="25"/>
    </location>
</feature>
<evidence type="ECO:0000313" key="3">
    <source>
        <dbReference type="Proteomes" id="UP000297597"/>
    </source>
</evidence>
<reference evidence="2 3" key="1">
    <citation type="journal article" date="2018" name="Environ. Microbiol.">
        <title>Novel energy conservation strategies and behaviour of Pelotomaculum schinkii driving syntrophic propionate catabolism.</title>
        <authorList>
            <person name="Hidalgo-Ahumada C.A.P."/>
            <person name="Nobu M.K."/>
            <person name="Narihiro T."/>
            <person name="Tamaki H."/>
            <person name="Liu W.T."/>
            <person name="Kamagata Y."/>
            <person name="Stams A.J.M."/>
            <person name="Imachi H."/>
            <person name="Sousa D.Z."/>
        </authorList>
    </citation>
    <scope>NUCLEOTIDE SEQUENCE [LARGE SCALE GENOMIC DNA]</scope>
    <source>
        <strain evidence="2 3">MGP</strain>
    </source>
</reference>
<proteinExistence type="predicted"/>
<evidence type="ECO:0000256" key="1">
    <source>
        <dbReference type="SAM" id="MobiDB-lite"/>
    </source>
</evidence>
<accession>A0A4Y7RTG9</accession>
<protein>
    <submittedName>
        <fullName evidence="2">Uncharacterized protein</fullName>
    </submittedName>
</protein>